<protein>
    <submittedName>
        <fullName evidence="2">Histone H2A</fullName>
    </submittedName>
</protein>
<feature type="compositionally biased region" description="Basic and acidic residues" evidence="1">
    <location>
        <begin position="110"/>
        <end position="131"/>
    </location>
</feature>
<dbReference type="Proteomes" id="UP000007259">
    <property type="component" value="Chromosome 21"/>
</dbReference>
<proteinExistence type="predicted"/>
<dbReference type="OrthoDB" id="10508314at2759"/>
<dbReference type="VEuPathDB" id="TriTrypDB:LmxM.21.0915"/>
<evidence type="ECO:0000313" key="3">
    <source>
        <dbReference type="Proteomes" id="UP000007259"/>
    </source>
</evidence>
<dbReference type="EMBL" id="FR799574">
    <property type="protein sequence ID" value="CBZ26858.1"/>
    <property type="molecule type" value="Genomic_DNA"/>
</dbReference>
<evidence type="ECO:0000313" key="2">
    <source>
        <dbReference type="EMBL" id="CBZ26858.1"/>
    </source>
</evidence>
<gene>
    <name evidence="2" type="ORF">LMXM_21_0915</name>
</gene>
<evidence type="ECO:0000256" key="1">
    <source>
        <dbReference type="SAM" id="MobiDB-lite"/>
    </source>
</evidence>
<keyword evidence="3" id="KW-1185">Reference proteome</keyword>
<feature type="compositionally biased region" description="Basic and acidic residues" evidence="1">
    <location>
        <begin position="162"/>
        <end position="179"/>
    </location>
</feature>
<feature type="compositionally biased region" description="Basic and acidic residues" evidence="1">
    <location>
        <begin position="139"/>
        <end position="148"/>
    </location>
</feature>
<feature type="region of interest" description="Disordered" evidence="1">
    <location>
        <begin position="94"/>
        <end position="179"/>
    </location>
</feature>
<dbReference type="PhylomeDB" id="E9AV76"/>
<dbReference type="RefSeq" id="XP_003875348.1">
    <property type="nucleotide sequence ID" value="XM_003875299.1"/>
</dbReference>
<dbReference type="OMA" id="CAHRCTH"/>
<sequence length="179" mass="20082">MCAHRCTHRHVTLSTTIWAQLHCSPSPPLTDTPTPFLSPLRKHGYSSQRQEGLPQERLQVREVRPDLPGGPRWRDDAPRPVRSSCRLLWRRVHGGRAGVPDRGAAGAVREGGRTEREEAVPPEPAHCDAGRAPRQRHQLAPEERDPVSQRRCTKRQQSCVEEEGRQEAQGDAERVSPPA</sequence>
<name>E9AV76_LEIMU</name>
<dbReference type="GeneID" id="13453962"/>
<dbReference type="AlphaFoldDB" id="E9AV76"/>
<accession>E9AV76</accession>
<reference evidence="2 3" key="1">
    <citation type="journal article" date="2011" name="Genome Res.">
        <title>Chromosome and gene copy number variation allow major structural change between species and strains of Leishmania.</title>
        <authorList>
            <person name="Rogers M.B."/>
            <person name="Hilley J.D."/>
            <person name="Dickens N.J."/>
            <person name="Wilkes J."/>
            <person name="Bates P.A."/>
            <person name="Depledge D.P."/>
            <person name="Harris D."/>
            <person name="Her Y."/>
            <person name="Herzyk P."/>
            <person name="Imamura H."/>
            <person name="Otto T.D."/>
            <person name="Sanders M."/>
            <person name="Seeger K."/>
            <person name="Dujardin J.C."/>
            <person name="Berriman M."/>
            <person name="Smith D.F."/>
            <person name="Hertz-Fowler C."/>
            <person name="Mottram J.C."/>
        </authorList>
    </citation>
    <scope>NUCLEOTIDE SEQUENCE [LARGE SCALE GENOMIC DNA]</scope>
    <source>
        <strain evidence="2 3">MHOM/GT/2001/U1103</strain>
    </source>
</reference>
<dbReference type="KEGG" id="lmi:LMXM_21_0915"/>
<organism evidence="2 3">
    <name type="scientific">Leishmania mexicana (strain MHOM/GT/2001/U1103)</name>
    <dbReference type="NCBI Taxonomy" id="929439"/>
    <lineage>
        <taxon>Eukaryota</taxon>
        <taxon>Discoba</taxon>
        <taxon>Euglenozoa</taxon>
        <taxon>Kinetoplastea</taxon>
        <taxon>Metakinetoplastina</taxon>
        <taxon>Trypanosomatida</taxon>
        <taxon>Trypanosomatidae</taxon>
        <taxon>Leishmaniinae</taxon>
        <taxon>Leishmania</taxon>
    </lineage>
</organism>